<dbReference type="AlphaFoldDB" id="A0A4R0PCJ5"/>
<dbReference type="EMBL" id="SJST01000003">
    <property type="protein sequence ID" value="TCD14253.1"/>
    <property type="molecule type" value="Genomic_DNA"/>
</dbReference>
<organism evidence="1 2">
    <name type="scientific">Oricola cellulosilytica</name>
    <dbReference type="NCBI Taxonomy" id="1429082"/>
    <lineage>
        <taxon>Bacteria</taxon>
        <taxon>Pseudomonadati</taxon>
        <taxon>Pseudomonadota</taxon>
        <taxon>Alphaproteobacteria</taxon>
        <taxon>Hyphomicrobiales</taxon>
        <taxon>Ahrensiaceae</taxon>
        <taxon>Oricola</taxon>
    </lineage>
</organism>
<dbReference type="PANTHER" id="PTHR31793">
    <property type="entry name" value="4-HYDROXYBENZOYL-COA THIOESTERASE FAMILY MEMBER"/>
    <property type="match status" value="1"/>
</dbReference>
<dbReference type="PANTHER" id="PTHR31793:SF2">
    <property type="entry name" value="BLR1345 PROTEIN"/>
    <property type="match status" value="1"/>
</dbReference>
<dbReference type="Gene3D" id="3.10.129.10">
    <property type="entry name" value="Hotdog Thioesterase"/>
    <property type="match status" value="1"/>
</dbReference>
<evidence type="ECO:0000313" key="2">
    <source>
        <dbReference type="Proteomes" id="UP000291301"/>
    </source>
</evidence>
<dbReference type="Pfam" id="PF13279">
    <property type="entry name" value="4HBT_2"/>
    <property type="match status" value="1"/>
</dbReference>
<dbReference type="SUPFAM" id="SSF54637">
    <property type="entry name" value="Thioesterase/thiol ester dehydrase-isomerase"/>
    <property type="match status" value="1"/>
</dbReference>
<dbReference type="InterPro" id="IPR050563">
    <property type="entry name" value="4-hydroxybenzoyl-CoA_TE"/>
</dbReference>
<protein>
    <submittedName>
        <fullName evidence="1">Acyl-CoA thioesterase</fullName>
    </submittedName>
</protein>
<name>A0A4R0PCJ5_9HYPH</name>
<gene>
    <name evidence="1" type="ORF">E0D97_09230</name>
</gene>
<reference evidence="1 2" key="1">
    <citation type="journal article" date="2015" name="Antonie Van Leeuwenhoek">
        <title>Oricola cellulosilytica gen. nov., sp. nov., a cellulose-degrading bacterium of the family Phyllobacteriaceae isolated from surface seashore water, and emended descriptions of Mesorhizobium loti and Phyllobacterium myrsinacearum.</title>
        <authorList>
            <person name="Hameed A."/>
            <person name="Shahina M."/>
            <person name="Lai W.A."/>
            <person name="Lin S.Y."/>
            <person name="Young L.S."/>
            <person name="Liu Y.C."/>
            <person name="Hsu Y.H."/>
            <person name="Young C.C."/>
        </authorList>
    </citation>
    <scope>NUCLEOTIDE SEQUENCE [LARGE SCALE GENOMIC DNA]</scope>
    <source>
        <strain evidence="1 2">KCTC 52183</strain>
    </source>
</reference>
<dbReference type="OrthoDB" id="7597365at2"/>
<comment type="caution">
    <text evidence="1">The sequence shown here is derived from an EMBL/GenBank/DDBJ whole genome shotgun (WGS) entry which is preliminary data.</text>
</comment>
<evidence type="ECO:0000313" key="1">
    <source>
        <dbReference type="EMBL" id="TCD14253.1"/>
    </source>
</evidence>
<dbReference type="RefSeq" id="WP_131568100.1">
    <property type="nucleotide sequence ID" value="NZ_JAINFK010000002.1"/>
</dbReference>
<dbReference type="InterPro" id="IPR029069">
    <property type="entry name" value="HotDog_dom_sf"/>
</dbReference>
<dbReference type="CDD" id="cd00586">
    <property type="entry name" value="4HBT"/>
    <property type="match status" value="1"/>
</dbReference>
<sequence>MPLTETLRKAVDPSECDILGHMNVARYFAACSDAVFSLQTDLGLGLSEIVGGRRLSFAVVRAESDFKSEVMAGEVIVMRSGIEKIGNKSMTFRHQLYRMEPNIVAFEAIFRCVLLDLEARRATVIPDDIRLKATPYLTGPEPGA</sequence>
<keyword evidence="2" id="KW-1185">Reference proteome</keyword>
<dbReference type="Proteomes" id="UP000291301">
    <property type="component" value="Unassembled WGS sequence"/>
</dbReference>
<accession>A0A4R0PCJ5</accession>
<dbReference type="GO" id="GO:0047617">
    <property type="term" value="F:fatty acyl-CoA hydrolase activity"/>
    <property type="evidence" value="ECO:0007669"/>
    <property type="project" value="TreeGrafter"/>
</dbReference>
<proteinExistence type="predicted"/>